<dbReference type="EMBL" id="BAABKK010000023">
    <property type="protein sequence ID" value="GAA5197250.1"/>
    <property type="molecule type" value="Genomic_DNA"/>
</dbReference>
<keyword evidence="2" id="KW-0560">Oxidoreductase</keyword>
<dbReference type="NCBIfam" id="NF005559">
    <property type="entry name" value="PRK07231.1"/>
    <property type="match status" value="1"/>
</dbReference>
<dbReference type="SMART" id="SM00822">
    <property type="entry name" value="PKS_KR"/>
    <property type="match status" value="1"/>
</dbReference>
<dbReference type="InterPro" id="IPR020904">
    <property type="entry name" value="Sc_DH/Rdtase_CS"/>
</dbReference>
<dbReference type="Proteomes" id="UP001500200">
    <property type="component" value="Unassembled WGS sequence"/>
</dbReference>
<feature type="domain" description="Ketoreductase" evidence="4">
    <location>
        <begin position="7"/>
        <end position="186"/>
    </location>
</feature>
<dbReference type="PROSITE" id="PS00061">
    <property type="entry name" value="ADH_SHORT"/>
    <property type="match status" value="1"/>
</dbReference>
<dbReference type="InterPro" id="IPR002347">
    <property type="entry name" value="SDR_fam"/>
</dbReference>
<proteinExistence type="inferred from homology"/>
<name>A0ABP9SIZ6_9MICC</name>
<dbReference type="CDD" id="cd05233">
    <property type="entry name" value="SDR_c"/>
    <property type="match status" value="1"/>
</dbReference>
<dbReference type="SUPFAM" id="SSF51735">
    <property type="entry name" value="NAD(P)-binding Rossmann-fold domains"/>
    <property type="match status" value="1"/>
</dbReference>
<accession>A0ABP9SIZ6</accession>
<gene>
    <name evidence="5" type="ORF">GCM10023346_31490</name>
</gene>
<dbReference type="Pfam" id="PF13561">
    <property type="entry name" value="adh_short_C2"/>
    <property type="match status" value="1"/>
</dbReference>
<comment type="caution">
    <text evidence="5">The sequence shown here is derived from an EMBL/GenBank/DDBJ whole genome shotgun (WGS) entry which is preliminary data.</text>
</comment>
<reference evidence="6" key="1">
    <citation type="journal article" date="2019" name="Int. J. Syst. Evol. Microbiol.">
        <title>The Global Catalogue of Microorganisms (GCM) 10K type strain sequencing project: providing services to taxonomists for standard genome sequencing and annotation.</title>
        <authorList>
            <consortium name="The Broad Institute Genomics Platform"/>
            <consortium name="The Broad Institute Genome Sequencing Center for Infectious Disease"/>
            <person name="Wu L."/>
            <person name="Ma J."/>
        </authorList>
    </citation>
    <scope>NUCLEOTIDE SEQUENCE [LARGE SCALE GENOMIC DNA]</scope>
    <source>
        <strain evidence="6">JCM 18514</strain>
    </source>
</reference>
<dbReference type="PANTHER" id="PTHR24321:SF8">
    <property type="entry name" value="ESTRADIOL 17-BETA-DEHYDROGENASE 8-RELATED"/>
    <property type="match status" value="1"/>
</dbReference>
<dbReference type="PANTHER" id="PTHR24321">
    <property type="entry name" value="DEHYDROGENASES, SHORT CHAIN"/>
    <property type="match status" value="1"/>
</dbReference>
<sequence length="265" mass="27324">MREMSNRVALVTGAASGIGLATAEALAREGAAVAIVSRPEDDLDGARARLEKHGGKVLAIGADVGDPAAVRAAFERAETELGPIDAVHNNAGISIVSPLIETSDEVFAQLVRTNLAGSFYVLREAARVMQPRQTGAIVNTASELAIMGQAGYVAYTATKGAILAMTRSAAAELASWGIRVNAVCPGTTKTPMFLAEFDGVEDPEAELADNAASVAMQRIGDPAEIAECVVFLLSNRASYVTGTHLTADGGRTTCVPAGSIGVSIR</sequence>
<evidence type="ECO:0000313" key="5">
    <source>
        <dbReference type="EMBL" id="GAA5197250.1"/>
    </source>
</evidence>
<dbReference type="PRINTS" id="PR00080">
    <property type="entry name" value="SDRFAMILY"/>
</dbReference>
<evidence type="ECO:0000256" key="3">
    <source>
        <dbReference type="ARBA" id="ARBA00023027"/>
    </source>
</evidence>
<keyword evidence="3" id="KW-0520">NAD</keyword>
<dbReference type="InterPro" id="IPR036291">
    <property type="entry name" value="NAD(P)-bd_dom_sf"/>
</dbReference>
<organism evidence="5 6">
    <name type="scientific">Arthrobacter gyeryongensis</name>
    <dbReference type="NCBI Taxonomy" id="1650592"/>
    <lineage>
        <taxon>Bacteria</taxon>
        <taxon>Bacillati</taxon>
        <taxon>Actinomycetota</taxon>
        <taxon>Actinomycetes</taxon>
        <taxon>Micrococcales</taxon>
        <taxon>Micrococcaceae</taxon>
        <taxon>Arthrobacter</taxon>
    </lineage>
</organism>
<keyword evidence="6" id="KW-1185">Reference proteome</keyword>
<comment type="similarity">
    <text evidence="1">Belongs to the short-chain dehydrogenases/reductases (SDR) family.</text>
</comment>
<protein>
    <submittedName>
        <fullName evidence="5">SDR family oxidoreductase</fullName>
    </submittedName>
</protein>
<evidence type="ECO:0000256" key="2">
    <source>
        <dbReference type="ARBA" id="ARBA00023002"/>
    </source>
</evidence>
<evidence type="ECO:0000256" key="1">
    <source>
        <dbReference type="ARBA" id="ARBA00006484"/>
    </source>
</evidence>
<evidence type="ECO:0000259" key="4">
    <source>
        <dbReference type="SMART" id="SM00822"/>
    </source>
</evidence>
<dbReference type="InterPro" id="IPR057326">
    <property type="entry name" value="KR_dom"/>
</dbReference>
<dbReference type="Gene3D" id="3.40.50.720">
    <property type="entry name" value="NAD(P)-binding Rossmann-like Domain"/>
    <property type="match status" value="1"/>
</dbReference>
<dbReference type="PRINTS" id="PR00081">
    <property type="entry name" value="GDHRDH"/>
</dbReference>
<evidence type="ECO:0000313" key="6">
    <source>
        <dbReference type="Proteomes" id="UP001500200"/>
    </source>
</evidence>
<dbReference type="RefSeq" id="WP_345450525.1">
    <property type="nucleotide sequence ID" value="NZ_BAABKK010000023.1"/>
</dbReference>